<dbReference type="InterPro" id="IPR036188">
    <property type="entry name" value="FAD/NAD-bd_sf"/>
</dbReference>
<gene>
    <name evidence="1" type="ORF">PSTT_09937</name>
</gene>
<evidence type="ECO:0000313" key="1">
    <source>
        <dbReference type="EMBL" id="POW05057.1"/>
    </source>
</evidence>
<organism evidence="1 2">
    <name type="scientific">Puccinia striiformis</name>
    <dbReference type="NCBI Taxonomy" id="27350"/>
    <lineage>
        <taxon>Eukaryota</taxon>
        <taxon>Fungi</taxon>
        <taxon>Dikarya</taxon>
        <taxon>Basidiomycota</taxon>
        <taxon>Pucciniomycotina</taxon>
        <taxon>Pucciniomycetes</taxon>
        <taxon>Pucciniales</taxon>
        <taxon>Pucciniaceae</taxon>
        <taxon>Puccinia</taxon>
    </lineage>
</organism>
<dbReference type="Proteomes" id="UP000239156">
    <property type="component" value="Unassembled WGS sequence"/>
</dbReference>
<keyword evidence="2" id="KW-1185">Reference proteome</keyword>
<dbReference type="VEuPathDB" id="FungiDB:PSHT_02384"/>
<dbReference type="EMBL" id="PKSL01000103">
    <property type="protein sequence ID" value="POW05057.1"/>
    <property type="molecule type" value="Genomic_DNA"/>
</dbReference>
<name>A0A2S4V6E5_9BASI</name>
<dbReference type="Gene3D" id="3.30.9.10">
    <property type="entry name" value="D-Amino Acid Oxidase, subunit A, domain 2"/>
    <property type="match status" value="1"/>
</dbReference>
<dbReference type="VEuPathDB" id="FungiDB:PSTT_09937"/>
<sequence length="146" mass="16062">SREETEYLSKLYSKCQVINEDEGLRRAVNYGGTKDSELVSLRKLNKAKVLKLEPNLSQEIGFGLFSPESGIINSHAFISSLENNIEDSENGELVYGTKTSSLAIGEYLAGLILCITDGPLHSHSRNQCPGTHQRFSTGGKLDDWAN</sequence>
<comment type="caution">
    <text evidence="1">The sequence shown here is derived from an EMBL/GenBank/DDBJ whole genome shotgun (WGS) entry which is preliminary data.</text>
</comment>
<proteinExistence type="predicted"/>
<feature type="non-terminal residue" evidence="1">
    <location>
        <position position="1"/>
    </location>
</feature>
<dbReference type="Gene3D" id="3.50.50.60">
    <property type="entry name" value="FAD/NAD(P)-binding domain"/>
    <property type="match status" value="1"/>
</dbReference>
<protein>
    <submittedName>
        <fullName evidence="1">Uncharacterized protein</fullName>
    </submittedName>
</protein>
<dbReference type="AlphaFoldDB" id="A0A2S4V6E5"/>
<accession>A0A2S4V6E5</accession>
<evidence type="ECO:0000313" key="2">
    <source>
        <dbReference type="Proteomes" id="UP000239156"/>
    </source>
</evidence>
<reference evidence="1" key="1">
    <citation type="submission" date="2017-12" db="EMBL/GenBank/DDBJ databases">
        <title>Gene loss provides genomic basis for host adaptation in cereal stripe rust fungi.</title>
        <authorList>
            <person name="Xia C."/>
        </authorList>
    </citation>
    <scope>NUCLEOTIDE SEQUENCE [LARGE SCALE GENOMIC DNA]</scope>
    <source>
        <strain evidence="1">93-210</strain>
    </source>
</reference>